<keyword evidence="3" id="KW-1185">Reference proteome</keyword>
<name>A0A0E3Z897_9ABAC</name>
<proteinExistence type="predicted"/>
<evidence type="ECO:0000313" key="3">
    <source>
        <dbReference type="Proteomes" id="UP000201190"/>
    </source>
</evidence>
<evidence type="ECO:0000313" key="2">
    <source>
        <dbReference type="EMBL" id="AKC91676.1"/>
    </source>
</evidence>
<dbReference type="Pfam" id="PF06497">
    <property type="entry name" value="Baculo_Ac102"/>
    <property type="match status" value="1"/>
</dbReference>
<evidence type="ECO:0000256" key="1">
    <source>
        <dbReference type="SAM" id="MobiDB-lite"/>
    </source>
</evidence>
<dbReference type="KEGG" id="vg:24170879"/>
<dbReference type="RefSeq" id="YP_009133258.1">
    <property type="nucleotide sequence ID" value="NC_026922.1"/>
</dbReference>
<dbReference type="EMBL" id="KP752043">
    <property type="protein sequence ID" value="AKC91676.1"/>
    <property type="molecule type" value="Genomic_DNA"/>
</dbReference>
<dbReference type="InterPro" id="IPR009477">
    <property type="entry name" value="Baculo_Ac102"/>
</dbReference>
<dbReference type="Proteomes" id="UP000201190">
    <property type="component" value="Segment"/>
</dbReference>
<sequence>MIETPYNYTTSQRKNGNKREAMRDSRFDVASEASAESINVADMINLLSSNNDNNTAAALILNDRSHNKTNTFQVLSKSSAVAQSILKDIEDNKEQLTVNTRRATNLLKLLVNVYDNQFE</sequence>
<reference evidence="2 3" key="1">
    <citation type="journal article" date="2015" name="Genome Announc.">
        <title>Genome Sequence of an Alphabaculovirus Isolated from the Oak Looper, Lambdina fiscellaria, Contains a Putative 2-Kilobase-Pair Transposable Element Encoding a Transposase and a FLYWCH Domain-Containing Protein.</title>
        <authorList>
            <person name="Rohrmann G.F."/>
            <person name="Erlandson M.A."/>
            <person name="Theilmann D.A."/>
        </authorList>
    </citation>
    <scope>NUCLEOTIDE SEQUENCE [LARGE SCALE GENOMIC DNA]</scope>
    <source>
        <strain evidence="2">GR15</strain>
    </source>
</reference>
<organism evidence="2 3">
    <name type="scientific">Lambdina fiscellaria nucleopolyhedrovirus</name>
    <dbReference type="NCBI Taxonomy" id="1642929"/>
    <lineage>
        <taxon>Viruses</taxon>
        <taxon>Viruses incertae sedis</taxon>
        <taxon>Naldaviricetes</taxon>
        <taxon>Lefavirales</taxon>
        <taxon>Baculoviridae</taxon>
        <taxon>Alphabaculovirus</taxon>
        <taxon>Alphabaculovirus lafiscellariae</taxon>
    </lineage>
</organism>
<protein>
    <submittedName>
        <fullName evidence="2">Ac102</fullName>
    </submittedName>
</protein>
<dbReference type="GeneID" id="24170879"/>
<feature type="compositionally biased region" description="Polar residues" evidence="1">
    <location>
        <begin position="1"/>
        <end position="14"/>
    </location>
</feature>
<feature type="region of interest" description="Disordered" evidence="1">
    <location>
        <begin position="1"/>
        <end position="23"/>
    </location>
</feature>
<accession>A0A0E3Z897</accession>